<evidence type="ECO:0000313" key="5">
    <source>
        <dbReference type="EMBL" id="RDS79306.1"/>
    </source>
</evidence>
<dbReference type="EMBL" id="QRBE01000014">
    <property type="protein sequence ID" value="RDS79306.1"/>
    <property type="molecule type" value="Genomic_DNA"/>
</dbReference>
<accession>A0A370WTF3</accession>
<gene>
    <name evidence="5" type="ORF">DWU98_18425</name>
</gene>
<evidence type="ECO:0000259" key="3">
    <source>
        <dbReference type="Pfam" id="PF04773"/>
    </source>
</evidence>
<feature type="transmembrane region" description="Helical" evidence="2">
    <location>
        <begin position="84"/>
        <end position="105"/>
    </location>
</feature>
<evidence type="ECO:0000313" key="6">
    <source>
        <dbReference type="Proteomes" id="UP000254258"/>
    </source>
</evidence>
<dbReference type="InterPro" id="IPR032623">
    <property type="entry name" value="FecR_N"/>
</dbReference>
<dbReference type="GO" id="GO:0016989">
    <property type="term" value="F:sigma factor antagonist activity"/>
    <property type="evidence" value="ECO:0007669"/>
    <property type="project" value="TreeGrafter"/>
</dbReference>
<evidence type="ECO:0000259" key="4">
    <source>
        <dbReference type="Pfam" id="PF16220"/>
    </source>
</evidence>
<protein>
    <submittedName>
        <fullName evidence="5">DUF4974 domain-containing protein</fullName>
    </submittedName>
</protein>
<dbReference type="InterPro" id="IPR006860">
    <property type="entry name" value="FecR"/>
</dbReference>
<dbReference type="Pfam" id="PF04773">
    <property type="entry name" value="FecR"/>
    <property type="match status" value="1"/>
</dbReference>
<dbReference type="InterPro" id="IPR012373">
    <property type="entry name" value="Ferrdict_sens_TM"/>
</dbReference>
<dbReference type="PIRSF" id="PIRSF018266">
    <property type="entry name" value="FecR"/>
    <property type="match status" value="1"/>
</dbReference>
<keyword evidence="6" id="KW-1185">Reference proteome</keyword>
<dbReference type="RefSeq" id="WP_115497050.1">
    <property type="nucleotide sequence ID" value="NZ_QRBE01000014.1"/>
</dbReference>
<dbReference type="OrthoDB" id="9771237at2"/>
<dbReference type="PANTHER" id="PTHR30273">
    <property type="entry name" value="PERIPLASMIC SIGNAL SENSOR AND SIGMA FACTOR ACTIVATOR FECR-RELATED"/>
    <property type="match status" value="1"/>
</dbReference>
<dbReference type="AlphaFoldDB" id="A0A370WTF3"/>
<reference evidence="5 6" key="1">
    <citation type="submission" date="2018-07" db="EMBL/GenBank/DDBJ databases">
        <title>Dyella monticola sp. nov. and Dyella psychrodurans sp. nov. isolated from monsoon evergreen broad-leaved forest soil of Dinghu Mountain, China.</title>
        <authorList>
            <person name="Gao Z."/>
            <person name="Qiu L."/>
        </authorList>
    </citation>
    <scope>NUCLEOTIDE SEQUENCE [LARGE SCALE GENOMIC DNA]</scope>
    <source>
        <strain evidence="5 6">4G-K06</strain>
    </source>
</reference>
<comment type="caution">
    <text evidence="5">The sequence shown here is derived from an EMBL/GenBank/DDBJ whole genome shotgun (WGS) entry which is preliminary data.</text>
</comment>
<evidence type="ECO:0000256" key="2">
    <source>
        <dbReference type="SAM" id="Phobius"/>
    </source>
</evidence>
<organism evidence="5 6">
    <name type="scientific">Dyella monticola</name>
    <dbReference type="NCBI Taxonomy" id="1927958"/>
    <lineage>
        <taxon>Bacteria</taxon>
        <taxon>Pseudomonadati</taxon>
        <taxon>Pseudomonadota</taxon>
        <taxon>Gammaproteobacteria</taxon>
        <taxon>Lysobacterales</taxon>
        <taxon>Rhodanobacteraceae</taxon>
        <taxon>Dyella</taxon>
    </lineage>
</organism>
<sequence>MAHLKHDTIVSAAADWWVRLREPDAEGKHVEQWLTWVNEDERHLAAFERMNDLAERLGTLDQVSRQSLIKAFAASTAAGRRLGVWWAAAASILVAVLAGGGYVAWMHARPEIATQVYQSGIGQNRDIVLSDGTRVALGAASTLSVRYGKDERDVTLSRGEAFFEVVHDSQHPFAVDAGDVSVRDIGTAFDVRRTDRRVTVAVTQGRVAIADRRANQQGTLEAGAGERVSYDPESSGMSVSSVSPEQVASWRHDRLEFIDEPLNVVVANLNRYTEKPLHIADADLGKLVYTGSIRIDAIDSWITALPDVFPLRVSQQANGVTLSDAQPRVHR</sequence>
<keyword evidence="2" id="KW-1133">Transmembrane helix</keyword>
<feature type="region of interest" description="Disordered" evidence="1">
    <location>
        <begin position="218"/>
        <end position="242"/>
    </location>
</feature>
<dbReference type="Gene3D" id="2.60.120.1440">
    <property type="match status" value="1"/>
</dbReference>
<feature type="domain" description="FecR N-terminal" evidence="4">
    <location>
        <begin position="12"/>
        <end position="52"/>
    </location>
</feature>
<dbReference type="Gene3D" id="3.55.50.30">
    <property type="match status" value="1"/>
</dbReference>
<keyword evidence="2" id="KW-0812">Transmembrane</keyword>
<proteinExistence type="predicted"/>
<dbReference type="PANTHER" id="PTHR30273:SF2">
    <property type="entry name" value="PROTEIN FECR"/>
    <property type="match status" value="1"/>
</dbReference>
<dbReference type="Pfam" id="PF16220">
    <property type="entry name" value="DUF4880"/>
    <property type="match status" value="1"/>
</dbReference>
<keyword evidence="2" id="KW-0472">Membrane</keyword>
<dbReference type="Proteomes" id="UP000254258">
    <property type="component" value="Unassembled WGS sequence"/>
</dbReference>
<name>A0A370WTF3_9GAMM</name>
<evidence type="ECO:0000256" key="1">
    <source>
        <dbReference type="SAM" id="MobiDB-lite"/>
    </source>
</evidence>
<feature type="domain" description="FecR protein" evidence="3">
    <location>
        <begin position="116"/>
        <end position="207"/>
    </location>
</feature>